<accession>A0ABW8CHA2</accession>
<evidence type="ECO:0000313" key="1">
    <source>
        <dbReference type="EMBL" id="MFI9105830.1"/>
    </source>
</evidence>
<gene>
    <name evidence="1" type="ORF">ACIGXA_35530</name>
</gene>
<comment type="caution">
    <text evidence="1">The sequence shown here is derived from an EMBL/GenBank/DDBJ whole genome shotgun (WGS) entry which is preliminary data.</text>
</comment>
<dbReference type="EMBL" id="JBITYG010000014">
    <property type="protein sequence ID" value="MFI9105830.1"/>
    <property type="molecule type" value="Genomic_DNA"/>
</dbReference>
<organism evidence="1 2">
    <name type="scientific">Streptomyces fildesensis</name>
    <dbReference type="NCBI Taxonomy" id="375757"/>
    <lineage>
        <taxon>Bacteria</taxon>
        <taxon>Bacillati</taxon>
        <taxon>Actinomycetota</taxon>
        <taxon>Actinomycetes</taxon>
        <taxon>Kitasatosporales</taxon>
        <taxon>Streptomycetaceae</taxon>
        <taxon>Streptomyces</taxon>
    </lineage>
</organism>
<keyword evidence="2" id="KW-1185">Reference proteome</keyword>
<name>A0ABW8CHA2_9ACTN</name>
<dbReference type="RefSeq" id="WP_399656826.1">
    <property type="nucleotide sequence ID" value="NZ_JBITYG010000014.1"/>
</dbReference>
<sequence>MSVPPPSAADQNPVSAANEAIRRFVRERSNVAWTRAELAELDRLRRAWRRAGCGDRSGDRSSDRSGP</sequence>
<proteinExistence type="predicted"/>
<evidence type="ECO:0000313" key="2">
    <source>
        <dbReference type="Proteomes" id="UP001614394"/>
    </source>
</evidence>
<protein>
    <submittedName>
        <fullName evidence="1">Uncharacterized protein</fullName>
    </submittedName>
</protein>
<dbReference type="Proteomes" id="UP001614394">
    <property type="component" value="Unassembled WGS sequence"/>
</dbReference>
<reference evidence="1 2" key="1">
    <citation type="submission" date="2024-10" db="EMBL/GenBank/DDBJ databases">
        <title>The Natural Products Discovery Center: Release of the First 8490 Sequenced Strains for Exploring Actinobacteria Biosynthetic Diversity.</title>
        <authorList>
            <person name="Kalkreuter E."/>
            <person name="Kautsar S.A."/>
            <person name="Yang D."/>
            <person name="Bader C.D."/>
            <person name="Teijaro C.N."/>
            <person name="Fluegel L."/>
            <person name="Davis C.M."/>
            <person name="Simpson J.R."/>
            <person name="Lauterbach L."/>
            <person name="Steele A.D."/>
            <person name="Gui C."/>
            <person name="Meng S."/>
            <person name="Li G."/>
            <person name="Viehrig K."/>
            <person name="Ye F."/>
            <person name="Su P."/>
            <person name="Kiefer A.F."/>
            <person name="Nichols A."/>
            <person name="Cepeda A.J."/>
            <person name="Yan W."/>
            <person name="Fan B."/>
            <person name="Jiang Y."/>
            <person name="Adhikari A."/>
            <person name="Zheng C.-J."/>
            <person name="Schuster L."/>
            <person name="Cowan T.M."/>
            <person name="Smanski M.J."/>
            <person name="Chevrette M.G."/>
            <person name="De Carvalho L.P.S."/>
            <person name="Shen B."/>
        </authorList>
    </citation>
    <scope>NUCLEOTIDE SEQUENCE [LARGE SCALE GENOMIC DNA]</scope>
    <source>
        <strain evidence="1 2">NPDC053399</strain>
    </source>
</reference>